<dbReference type="InterPro" id="IPR050271">
    <property type="entry name" value="UDP-glycosyltransferase"/>
</dbReference>
<comment type="similarity">
    <text evidence="1">Belongs to the UDP-glycosyltransferase family.</text>
</comment>
<proteinExistence type="inferred from homology"/>
<feature type="signal peptide" evidence="7">
    <location>
        <begin position="1"/>
        <end position="24"/>
    </location>
</feature>
<feature type="chain" id="PRO_5042127990" description="glucuronosyltransferase" evidence="7">
    <location>
        <begin position="25"/>
        <end position="1098"/>
    </location>
</feature>
<accession>A0AAD4R5L2</accession>
<dbReference type="InterPro" id="IPR035595">
    <property type="entry name" value="UDP_glycos_trans_CS"/>
</dbReference>
<evidence type="ECO:0000256" key="5">
    <source>
        <dbReference type="ARBA" id="ARBA00047475"/>
    </source>
</evidence>
<dbReference type="PANTHER" id="PTHR48043">
    <property type="entry name" value="EG:EG0003.4 PROTEIN-RELATED"/>
    <property type="match status" value="1"/>
</dbReference>
<dbReference type="SUPFAM" id="SSF53756">
    <property type="entry name" value="UDP-Glycosyltransferase/glycogen phosphorylase"/>
    <property type="match status" value="2"/>
</dbReference>
<dbReference type="Pfam" id="PF00201">
    <property type="entry name" value="UDPGT"/>
    <property type="match status" value="2"/>
</dbReference>
<dbReference type="InterPro" id="IPR002213">
    <property type="entry name" value="UDP_glucos_trans"/>
</dbReference>
<evidence type="ECO:0000313" key="8">
    <source>
        <dbReference type="EMBL" id="KAI1711658.1"/>
    </source>
</evidence>
<keyword evidence="6" id="KW-1133">Transmembrane helix</keyword>
<keyword evidence="4 8" id="KW-0808">Transferase</keyword>
<keyword evidence="6" id="KW-0812">Transmembrane</keyword>
<dbReference type="CDD" id="cd03784">
    <property type="entry name" value="GT1_Gtf-like"/>
    <property type="match status" value="2"/>
</dbReference>
<protein>
    <recommendedName>
        <fullName evidence="2">glucuronosyltransferase</fullName>
        <ecNumber evidence="2">2.4.1.17</ecNumber>
    </recommendedName>
</protein>
<dbReference type="EMBL" id="JAKKPZ010000021">
    <property type="protein sequence ID" value="KAI1711658.1"/>
    <property type="molecule type" value="Genomic_DNA"/>
</dbReference>
<dbReference type="GO" id="GO:0015020">
    <property type="term" value="F:glucuronosyltransferase activity"/>
    <property type="evidence" value="ECO:0007669"/>
    <property type="project" value="UniProtKB-EC"/>
</dbReference>
<gene>
    <name evidence="8" type="ORF">DdX_10120</name>
</gene>
<evidence type="ECO:0000256" key="3">
    <source>
        <dbReference type="ARBA" id="ARBA00022676"/>
    </source>
</evidence>
<keyword evidence="3" id="KW-0328">Glycosyltransferase</keyword>
<name>A0AAD4R5L2_9BILA</name>
<keyword evidence="9" id="KW-1185">Reference proteome</keyword>
<comment type="catalytic activity">
    <reaction evidence="5">
        <text>glucuronate acceptor + UDP-alpha-D-glucuronate = acceptor beta-D-glucuronoside + UDP + H(+)</text>
        <dbReference type="Rhea" id="RHEA:21032"/>
        <dbReference type="ChEBI" id="CHEBI:15378"/>
        <dbReference type="ChEBI" id="CHEBI:58052"/>
        <dbReference type="ChEBI" id="CHEBI:58223"/>
        <dbReference type="ChEBI" id="CHEBI:132367"/>
        <dbReference type="ChEBI" id="CHEBI:132368"/>
        <dbReference type="EC" id="2.4.1.17"/>
    </reaction>
</comment>
<dbReference type="Proteomes" id="UP001201812">
    <property type="component" value="Unassembled WGS sequence"/>
</dbReference>
<evidence type="ECO:0000256" key="6">
    <source>
        <dbReference type="SAM" id="Phobius"/>
    </source>
</evidence>
<dbReference type="AlphaFoldDB" id="A0AAD4R5L2"/>
<dbReference type="FunFam" id="3.40.50.2000:FF:000021">
    <property type="entry name" value="UDP-glucuronosyltransferase"/>
    <property type="match status" value="2"/>
</dbReference>
<organism evidence="8 9">
    <name type="scientific">Ditylenchus destructor</name>
    <dbReference type="NCBI Taxonomy" id="166010"/>
    <lineage>
        <taxon>Eukaryota</taxon>
        <taxon>Metazoa</taxon>
        <taxon>Ecdysozoa</taxon>
        <taxon>Nematoda</taxon>
        <taxon>Chromadorea</taxon>
        <taxon>Rhabditida</taxon>
        <taxon>Tylenchina</taxon>
        <taxon>Tylenchomorpha</taxon>
        <taxon>Sphaerularioidea</taxon>
        <taxon>Anguinidae</taxon>
        <taxon>Anguininae</taxon>
        <taxon>Ditylenchus</taxon>
    </lineage>
</organism>
<evidence type="ECO:0000256" key="4">
    <source>
        <dbReference type="ARBA" id="ARBA00022679"/>
    </source>
</evidence>
<feature type="transmembrane region" description="Helical" evidence="6">
    <location>
        <begin position="516"/>
        <end position="546"/>
    </location>
</feature>
<feature type="transmembrane region" description="Helical" evidence="6">
    <location>
        <begin position="1031"/>
        <end position="1055"/>
    </location>
</feature>
<dbReference type="PROSITE" id="PS00375">
    <property type="entry name" value="UDPGT"/>
    <property type="match status" value="2"/>
</dbReference>
<comment type="caution">
    <text evidence="8">The sequence shown here is derived from an EMBL/GenBank/DDBJ whole genome shotgun (WGS) entry which is preliminary data.</text>
</comment>
<reference evidence="8" key="1">
    <citation type="submission" date="2022-01" db="EMBL/GenBank/DDBJ databases">
        <title>Genome Sequence Resource for Two Populations of Ditylenchus destructor, the Migratory Endoparasitic Phytonematode.</title>
        <authorList>
            <person name="Zhang H."/>
            <person name="Lin R."/>
            <person name="Xie B."/>
        </authorList>
    </citation>
    <scope>NUCLEOTIDE SEQUENCE</scope>
    <source>
        <strain evidence="8">BazhouSP</strain>
    </source>
</reference>
<dbReference type="PANTHER" id="PTHR48043:SF145">
    <property type="entry name" value="FI06409P-RELATED"/>
    <property type="match status" value="1"/>
</dbReference>
<evidence type="ECO:0000256" key="1">
    <source>
        <dbReference type="ARBA" id="ARBA00009995"/>
    </source>
</evidence>
<evidence type="ECO:0000256" key="2">
    <source>
        <dbReference type="ARBA" id="ARBA00012544"/>
    </source>
</evidence>
<dbReference type="Gene3D" id="3.40.50.2000">
    <property type="entry name" value="Glycogen Phosphorylase B"/>
    <property type="match status" value="2"/>
</dbReference>
<keyword evidence="6" id="KW-0472">Membrane</keyword>
<evidence type="ECO:0000256" key="7">
    <source>
        <dbReference type="SAM" id="SignalP"/>
    </source>
</evidence>
<sequence>MADLFINSIIIIILLLIAAHIIEAEDAPDGKRRLKILIYNPDLGYSHMQFQGKLADVLVETGHEVHVLIFTLNPLRCDYNGTYKAKVIRVNRSPETRDDILKLGFAKSPFAGAAGNTLLDGTQDSYNNFFVGACEELLKQQQPLLQQLANENYDVGITESYDSCMFGIFHVIGVKTTISTCALSMTGWAGAPFGIPVISSYVTNYYAPSVNAPNMNFWDRISNFYTDAYEYFMFREKLHNLQQPLFKAIYGPGFPPLRILAKNVSLFFVNGNEFFELPKPTSHKVIYIGGIASGVFDKLPTKTSILAPEVQSIFDNAKDGVVLFSFGTVTDTKLMSQEMKSAFLKAFARFPTYDFIWKFERNESDSEMFSSAPNVHTFEWVNQKAMLAHPKLKAFITHCGLNGLNEAASEGVPMIGIPLFGDQLFNAATINHKKIGVYVDITDLHTENYGSNIMIDALSKVLQRTEYSQNAKTVQMKLRNMPFKPREKFVKWVEFAAEFPDLNELNLPTSDDMSLFVYYSLDVISFNIAVGITVILLLIVVICSLFRLFRKVKNFLVPDRHMQFNGKLADVLVEAGHEVHVLIFELSPFLPDYNGTFKAQKIIRIARSSETKYDILKLKLAKNPFSGFSNMLSDGAQDSFNDLFVGACEELLKQQQPLLQELARENYDVGISEAYDGCMFGIFHAIGVKTKFSTYAIQMTSWIGEPFGIPVIPSYVTNYFVPSVKGPNMNFWERISNFYAHVHEYFTLRGSIFRLQQPLFNSVYGPDFPSLRDIAGNISLSFVNGNEFFELPMPTSHKIVYVGGIASDVLKDLPEVPPEKPTLEPEVQSIFDNAKDGVVLFSFGTVIDTKLMSQEMKSAFLKAFARFPTYNFIWKFERNESDSEIFAPNVHTFGWVNQKAMLAHPKLKAFITHCGLNSMIEAASEGIPTIGIPLFGDQFFNAATINHKKAGVYIDILDLQNENRGSDAMIAALNKVLLQAEYSLNAKMVRKKIHNMPFKPREKFVKWVEFAAEFPDLNELNLPTSDNMSLFVYYSLDVISFSIAVGITVILLIYVHKLNFYNDKAVRNGRFCAEIRAGSKFLKDLIMLNGENNISMYS</sequence>
<evidence type="ECO:0000313" key="9">
    <source>
        <dbReference type="Proteomes" id="UP001201812"/>
    </source>
</evidence>
<keyword evidence="7" id="KW-0732">Signal</keyword>
<dbReference type="EC" id="2.4.1.17" evidence="2"/>